<comment type="caution">
    <text evidence="14">The sequence shown here is derived from an EMBL/GenBank/DDBJ whole genome shotgun (WGS) entry which is preliminary data.</text>
</comment>
<dbReference type="AlphaFoldDB" id="A0A0A2E091"/>
<dbReference type="Pfam" id="PF23493">
    <property type="entry name" value="CysS_C"/>
    <property type="match status" value="1"/>
</dbReference>
<comment type="subunit">
    <text evidence="3 12">Monomer.</text>
</comment>
<proteinExistence type="inferred from homology"/>
<dbReference type="PANTHER" id="PTHR10890:SF3">
    <property type="entry name" value="CYSTEINE--TRNA LIGASE, CYTOPLASMIC"/>
    <property type="match status" value="1"/>
</dbReference>
<evidence type="ECO:0000313" key="14">
    <source>
        <dbReference type="EMBL" id="KGN72333.1"/>
    </source>
</evidence>
<keyword evidence="6 12" id="KW-0479">Metal-binding</keyword>
<dbReference type="eggNOG" id="COG0215">
    <property type="taxonomic scope" value="Bacteria"/>
</dbReference>
<evidence type="ECO:0000256" key="7">
    <source>
        <dbReference type="ARBA" id="ARBA00022741"/>
    </source>
</evidence>
<dbReference type="SMART" id="SM00840">
    <property type="entry name" value="DALR_2"/>
    <property type="match status" value="1"/>
</dbReference>
<dbReference type="EMBL" id="JRFA01000031">
    <property type="protein sequence ID" value="KGN72333.1"/>
    <property type="molecule type" value="Genomic_DNA"/>
</dbReference>
<dbReference type="CDD" id="cd00672">
    <property type="entry name" value="CysRS_core"/>
    <property type="match status" value="1"/>
</dbReference>
<dbReference type="InterPro" id="IPR015273">
    <property type="entry name" value="Cys-tRNA-synt_Ia_DALR"/>
</dbReference>
<evidence type="ECO:0000256" key="6">
    <source>
        <dbReference type="ARBA" id="ARBA00022723"/>
    </source>
</evidence>
<dbReference type="STRING" id="28115.HQ47_10360"/>
<dbReference type="Gene3D" id="1.20.120.1910">
    <property type="entry name" value="Cysteine-tRNA ligase, C-terminal anti-codon recognition domain"/>
    <property type="match status" value="1"/>
</dbReference>
<evidence type="ECO:0000256" key="1">
    <source>
        <dbReference type="ARBA" id="ARBA00004496"/>
    </source>
</evidence>
<dbReference type="Pfam" id="PF09190">
    <property type="entry name" value="DALR_2"/>
    <property type="match status" value="1"/>
</dbReference>
<dbReference type="RefSeq" id="WP_036875263.1">
    <property type="nucleotide sequence ID" value="NZ_JRFA01000031.1"/>
</dbReference>
<dbReference type="InterPro" id="IPR015803">
    <property type="entry name" value="Cys-tRNA-ligase"/>
</dbReference>
<feature type="binding site" evidence="12">
    <location>
        <position position="286"/>
    </location>
    <ligand>
        <name>ATP</name>
        <dbReference type="ChEBI" id="CHEBI:30616"/>
    </ligand>
</feature>
<dbReference type="InterPro" id="IPR056411">
    <property type="entry name" value="CysS_C"/>
</dbReference>
<keyword evidence="8 12" id="KW-0862">Zinc</keyword>
<evidence type="ECO:0000256" key="3">
    <source>
        <dbReference type="ARBA" id="ARBA00011245"/>
    </source>
</evidence>
<reference evidence="14 15" key="1">
    <citation type="submission" date="2014-09" db="EMBL/GenBank/DDBJ databases">
        <title>Draft Genome Sequence of Porphyromonas macacae COT-192_OH2859.</title>
        <authorList>
            <person name="Wallis C."/>
            <person name="Deusch O."/>
            <person name="O'Flynn C."/>
            <person name="Davis I."/>
            <person name="Horsfall A."/>
            <person name="Kirkwood N."/>
            <person name="Harris S."/>
            <person name="Eisen J.A."/>
            <person name="Coil D.A."/>
            <person name="Darling A.E."/>
            <person name="Jospin G."/>
            <person name="Alexiev A."/>
        </authorList>
    </citation>
    <scope>NUCLEOTIDE SEQUENCE [LARGE SCALE GENOMIC DNA]</scope>
    <source>
        <strain evidence="15">COT-192 OH2859</strain>
    </source>
</reference>
<dbReference type="GO" id="GO:0005829">
    <property type="term" value="C:cytosol"/>
    <property type="evidence" value="ECO:0007669"/>
    <property type="project" value="TreeGrafter"/>
</dbReference>
<evidence type="ECO:0000256" key="9">
    <source>
        <dbReference type="ARBA" id="ARBA00022840"/>
    </source>
</evidence>
<feature type="binding site" evidence="12">
    <location>
        <position position="255"/>
    </location>
    <ligand>
        <name>Zn(2+)</name>
        <dbReference type="ChEBI" id="CHEBI:29105"/>
    </ligand>
</feature>
<dbReference type="OrthoDB" id="9815130at2"/>
<dbReference type="NCBIfam" id="TIGR00435">
    <property type="entry name" value="cysS"/>
    <property type="match status" value="1"/>
</dbReference>
<dbReference type="GO" id="GO:0004817">
    <property type="term" value="F:cysteine-tRNA ligase activity"/>
    <property type="evidence" value="ECO:0007669"/>
    <property type="project" value="UniProtKB-UniRule"/>
</dbReference>
<dbReference type="Proteomes" id="UP000030103">
    <property type="component" value="Unassembled WGS sequence"/>
</dbReference>
<evidence type="ECO:0000256" key="8">
    <source>
        <dbReference type="ARBA" id="ARBA00022833"/>
    </source>
</evidence>
<keyword evidence="5 12" id="KW-0436">Ligase</keyword>
<evidence type="ECO:0000256" key="10">
    <source>
        <dbReference type="ARBA" id="ARBA00022917"/>
    </source>
</evidence>
<accession>A0A0A2E091</accession>
<keyword evidence="15" id="KW-1185">Reference proteome</keyword>
<dbReference type="SUPFAM" id="SSF47323">
    <property type="entry name" value="Anticodon-binding domain of a subclass of class I aminoacyl-tRNA synthetases"/>
    <property type="match status" value="1"/>
</dbReference>
<feature type="short sequence motif" description="'HIGH' region" evidence="12">
    <location>
        <begin position="33"/>
        <end position="43"/>
    </location>
</feature>
<comment type="similarity">
    <text evidence="2 12">Belongs to the class-I aminoacyl-tRNA synthetase family.</text>
</comment>
<evidence type="ECO:0000256" key="12">
    <source>
        <dbReference type="HAMAP-Rule" id="MF_00041"/>
    </source>
</evidence>
<evidence type="ECO:0000313" key="15">
    <source>
        <dbReference type="Proteomes" id="UP000030103"/>
    </source>
</evidence>
<comment type="catalytic activity">
    <reaction evidence="12">
        <text>tRNA(Cys) + L-cysteine + ATP = L-cysteinyl-tRNA(Cys) + AMP + diphosphate</text>
        <dbReference type="Rhea" id="RHEA:17773"/>
        <dbReference type="Rhea" id="RHEA-COMP:9661"/>
        <dbReference type="Rhea" id="RHEA-COMP:9679"/>
        <dbReference type="ChEBI" id="CHEBI:30616"/>
        <dbReference type="ChEBI" id="CHEBI:33019"/>
        <dbReference type="ChEBI" id="CHEBI:35235"/>
        <dbReference type="ChEBI" id="CHEBI:78442"/>
        <dbReference type="ChEBI" id="CHEBI:78517"/>
        <dbReference type="ChEBI" id="CHEBI:456215"/>
        <dbReference type="EC" id="6.1.1.16"/>
    </reaction>
</comment>
<protein>
    <recommendedName>
        <fullName evidence="12">Cysteine--tRNA ligase</fullName>
        <ecNumber evidence="12">6.1.1.16</ecNumber>
    </recommendedName>
    <alternativeName>
        <fullName evidence="12">Cysteinyl-tRNA synthetase</fullName>
        <shortName evidence="12">CysRS</shortName>
    </alternativeName>
</protein>
<dbReference type="GO" id="GO:0008270">
    <property type="term" value="F:zinc ion binding"/>
    <property type="evidence" value="ECO:0007669"/>
    <property type="project" value="UniProtKB-UniRule"/>
</dbReference>
<evidence type="ECO:0000259" key="13">
    <source>
        <dbReference type="SMART" id="SM00840"/>
    </source>
</evidence>
<keyword evidence="11 12" id="KW-0030">Aminoacyl-tRNA synthetase</keyword>
<dbReference type="Pfam" id="PF01406">
    <property type="entry name" value="tRNA-synt_1e"/>
    <property type="match status" value="1"/>
</dbReference>
<dbReference type="InterPro" id="IPR009080">
    <property type="entry name" value="tRNAsynth_Ia_anticodon-bd"/>
</dbReference>
<dbReference type="PANTHER" id="PTHR10890">
    <property type="entry name" value="CYSTEINYL-TRNA SYNTHETASE"/>
    <property type="match status" value="1"/>
</dbReference>
<dbReference type="InterPro" id="IPR032678">
    <property type="entry name" value="tRNA-synt_1_cat_dom"/>
</dbReference>
<organism evidence="14 15">
    <name type="scientific">Porphyromonas macacae</name>
    <dbReference type="NCBI Taxonomy" id="28115"/>
    <lineage>
        <taxon>Bacteria</taxon>
        <taxon>Pseudomonadati</taxon>
        <taxon>Bacteroidota</taxon>
        <taxon>Bacteroidia</taxon>
        <taxon>Bacteroidales</taxon>
        <taxon>Porphyromonadaceae</taxon>
        <taxon>Porphyromonas</taxon>
    </lineage>
</organism>
<dbReference type="SUPFAM" id="SSF52374">
    <property type="entry name" value="Nucleotidylyl transferase"/>
    <property type="match status" value="1"/>
</dbReference>
<dbReference type="Gene3D" id="3.40.50.620">
    <property type="entry name" value="HUPs"/>
    <property type="match status" value="1"/>
</dbReference>
<feature type="binding site" evidence="12">
    <location>
        <position position="251"/>
    </location>
    <ligand>
        <name>Zn(2+)</name>
        <dbReference type="ChEBI" id="CHEBI:29105"/>
    </ligand>
</feature>
<keyword evidence="4 12" id="KW-0963">Cytoplasm</keyword>
<dbReference type="InterPro" id="IPR024909">
    <property type="entry name" value="Cys-tRNA/MSH_ligase"/>
</dbReference>
<dbReference type="HAMAP" id="MF_00041">
    <property type="entry name" value="Cys_tRNA_synth"/>
    <property type="match status" value="1"/>
</dbReference>
<keyword evidence="10 12" id="KW-0648">Protein biosynthesis</keyword>
<evidence type="ECO:0000256" key="5">
    <source>
        <dbReference type="ARBA" id="ARBA00022598"/>
    </source>
</evidence>
<dbReference type="EC" id="6.1.1.16" evidence="12"/>
<keyword evidence="9 12" id="KW-0067">ATP-binding</keyword>
<dbReference type="FunFam" id="3.40.50.620:FF:000140">
    <property type="entry name" value="Cysteine--tRNA ligase"/>
    <property type="match status" value="1"/>
</dbReference>
<comment type="cofactor">
    <cofactor evidence="12">
        <name>Zn(2+)</name>
        <dbReference type="ChEBI" id="CHEBI:29105"/>
    </cofactor>
    <text evidence="12">Binds 1 zinc ion per subunit.</text>
</comment>
<feature type="domain" description="Cysteinyl-tRNA synthetase class Ia DALR" evidence="13">
    <location>
        <begin position="370"/>
        <end position="442"/>
    </location>
</feature>
<dbReference type="InterPro" id="IPR014729">
    <property type="entry name" value="Rossmann-like_a/b/a_fold"/>
</dbReference>
<comment type="subcellular location">
    <subcellularLocation>
        <location evidence="1 12">Cytoplasm</location>
    </subcellularLocation>
</comment>
<feature type="short sequence motif" description="'KMSKS' region" evidence="12">
    <location>
        <begin position="283"/>
        <end position="287"/>
    </location>
</feature>
<dbReference type="PRINTS" id="PR00983">
    <property type="entry name" value="TRNASYNTHCYS"/>
</dbReference>
<evidence type="ECO:0000256" key="11">
    <source>
        <dbReference type="ARBA" id="ARBA00023146"/>
    </source>
</evidence>
<evidence type="ECO:0000256" key="4">
    <source>
        <dbReference type="ARBA" id="ARBA00022490"/>
    </source>
</evidence>
<feature type="binding site" evidence="12">
    <location>
        <position position="226"/>
    </location>
    <ligand>
        <name>Zn(2+)</name>
        <dbReference type="ChEBI" id="CHEBI:29105"/>
    </ligand>
</feature>
<dbReference type="GO" id="GO:0006423">
    <property type="term" value="P:cysteinyl-tRNA aminoacylation"/>
    <property type="evidence" value="ECO:0007669"/>
    <property type="project" value="UniProtKB-UniRule"/>
</dbReference>
<name>A0A0A2E091_9PORP</name>
<sequence>MEHPLFLYNTLTRKREQFVPLNPPHVGLYVCGPTVYGDAHLGHARPAITFDLMFRYLKHLGYKVRYVRNITDVGHLEHDADEGEDKVAKKARLEQIEPMEVVQYYLVRYHKNMEDLNVLPPSIEPMASGHIIEQIALVKQILDAGYAYESEGSVYFDVEKYNKDYGYGRLSGRNIEDMLNNTRTLDGQSEKRNPLDFALWKKAQPEHIMRWPSPWSDGFPGWHCECTAMGRKYLGDHFDIHGGGMDLVFPHHECEIAQAVAAHGEPMVRYWTHNNMITINGQKMGKSLGNFITLEQFFTGEHPKLERAYSPMTIRFFILGAHYRGTVDFSNEALDAASKGLERLMDAASLLDGLKTSDETSVQVKGLRERCYEAMNDDLNSPKVIAELFDAARAINMVHNGQGMISAEDLEELKETYRLFLFDLLGLRDDRASGAAGTEAFGKAVDLLLSIRAQAKANKDWATSDKIRDELTALGFTIKDTKEGAEWKLN</sequence>
<keyword evidence="7 12" id="KW-0547">Nucleotide-binding</keyword>
<feature type="binding site" evidence="12">
    <location>
        <position position="31"/>
    </location>
    <ligand>
        <name>Zn(2+)</name>
        <dbReference type="ChEBI" id="CHEBI:29105"/>
    </ligand>
</feature>
<evidence type="ECO:0000256" key="2">
    <source>
        <dbReference type="ARBA" id="ARBA00005594"/>
    </source>
</evidence>
<dbReference type="GO" id="GO:0005524">
    <property type="term" value="F:ATP binding"/>
    <property type="evidence" value="ECO:0007669"/>
    <property type="project" value="UniProtKB-UniRule"/>
</dbReference>
<gene>
    <name evidence="12" type="primary">cysS</name>
    <name evidence="14" type="ORF">HQ47_10360</name>
</gene>